<dbReference type="EMBL" id="PVTL01000008">
    <property type="protein sequence ID" value="PRY67034.1"/>
    <property type="molecule type" value="Genomic_DNA"/>
</dbReference>
<feature type="transmembrane region" description="Helical" evidence="2">
    <location>
        <begin position="139"/>
        <end position="161"/>
    </location>
</feature>
<dbReference type="Proteomes" id="UP000237983">
    <property type="component" value="Unassembled WGS sequence"/>
</dbReference>
<proteinExistence type="predicted"/>
<keyword evidence="2" id="KW-0812">Transmembrane</keyword>
<accession>A0A2T0VA58</accession>
<sequence length="166" mass="17518">MSAGDDDVVASDGRFRPGDDTLPTHTMEFLRIEGNDALIKYVPGEYVPRGALPAELPEDESAPGIRPRTRNRRPTPIHALLGILFWAATVVLTAVGMNLALGGDYATSQVIAFIAAGCSVLGFILGGIAVLLRRGDGLGIVAMVLCLVSNPLLLAKVLGWLSELTP</sequence>
<keyword evidence="4" id="KW-1185">Reference proteome</keyword>
<evidence type="ECO:0000313" key="4">
    <source>
        <dbReference type="Proteomes" id="UP000237983"/>
    </source>
</evidence>
<protein>
    <submittedName>
        <fullName evidence="3">Uncharacterized protein</fullName>
    </submittedName>
</protein>
<dbReference type="AlphaFoldDB" id="A0A2T0VA58"/>
<evidence type="ECO:0000313" key="3">
    <source>
        <dbReference type="EMBL" id="PRY67034.1"/>
    </source>
</evidence>
<evidence type="ECO:0000256" key="2">
    <source>
        <dbReference type="SAM" id="Phobius"/>
    </source>
</evidence>
<organism evidence="3 4">
    <name type="scientific">Glaciihabitans tibetensis</name>
    <dbReference type="NCBI Taxonomy" id="1266600"/>
    <lineage>
        <taxon>Bacteria</taxon>
        <taxon>Bacillati</taxon>
        <taxon>Actinomycetota</taxon>
        <taxon>Actinomycetes</taxon>
        <taxon>Micrococcales</taxon>
        <taxon>Microbacteriaceae</taxon>
        <taxon>Glaciihabitans</taxon>
    </lineage>
</organism>
<feature type="transmembrane region" description="Helical" evidence="2">
    <location>
        <begin position="77"/>
        <end position="99"/>
    </location>
</feature>
<comment type="caution">
    <text evidence="3">The sequence shown here is derived from an EMBL/GenBank/DDBJ whole genome shotgun (WGS) entry which is preliminary data.</text>
</comment>
<keyword evidence="2" id="KW-0472">Membrane</keyword>
<keyword evidence="2" id="KW-1133">Transmembrane helix</keyword>
<dbReference type="RefSeq" id="WP_106214173.1">
    <property type="nucleotide sequence ID" value="NZ_PVTL01000008.1"/>
</dbReference>
<feature type="region of interest" description="Disordered" evidence="1">
    <location>
        <begin position="1"/>
        <end position="20"/>
    </location>
</feature>
<reference evidence="3 4" key="1">
    <citation type="submission" date="2018-03" db="EMBL/GenBank/DDBJ databases">
        <title>Genomic Encyclopedia of Type Strains, Phase III (KMG-III): the genomes of soil and plant-associated and newly described type strains.</title>
        <authorList>
            <person name="Whitman W."/>
        </authorList>
    </citation>
    <scope>NUCLEOTIDE SEQUENCE [LARGE SCALE GENOMIC DNA]</scope>
    <source>
        <strain evidence="3 4">CGMCC 1.12484</strain>
    </source>
</reference>
<name>A0A2T0VA58_9MICO</name>
<gene>
    <name evidence="3" type="ORF">B0I08_108118</name>
</gene>
<evidence type="ECO:0000256" key="1">
    <source>
        <dbReference type="SAM" id="MobiDB-lite"/>
    </source>
</evidence>
<feature type="transmembrane region" description="Helical" evidence="2">
    <location>
        <begin position="111"/>
        <end position="132"/>
    </location>
</feature>